<evidence type="ECO:0000313" key="3">
    <source>
        <dbReference type="Proteomes" id="UP000483802"/>
    </source>
</evidence>
<organism evidence="2 3">
    <name type="scientific">Streptomyces typhae</name>
    <dbReference type="NCBI Taxonomy" id="2681492"/>
    <lineage>
        <taxon>Bacteria</taxon>
        <taxon>Bacillati</taxon>
        <taxon>Actinomycetota</taxon>
        <taxon>Actinomycetes</taxon>
        <taxon>Kitasatosporales</taxon>
        <taxon>Streptomycetaceae</taxon>
        <taxon>Streptomyces</taxon>
    </lineage>
</organism>
<dbReference type="Proteomes" id="UP000483802">
    <property type="component" value="Unassembled WGS sequence"/>
</dbReference>
<reference evidence="2 3" key="1">
    <citation type="submission" date="2019-11" db="EMBL/GenBank/DDBJ databases">
        <title>Streptomyces typhae sp. nov., a novel endophytic actinomycete isolated from the root of cattail pollen (Typha angustifolia L.).</title>
        <authorList>
            <person name="Peng C."/>
        </authorList>
    </citation>
    <scope>NUCLEOTIDE SEQUENCE [LARGE SCALE GENOMIC DNA]</scope>
    <source>
        <strain evidence="3">p1417</strain>
    </source>
</reference>
<accession>A0A6L6WM73</accession>
<gene>
    <name evidence="2" type="ORF">GPA10_01085</name>
</gene>
<evidence type="ECO:0000259" key="1">
    <source>
        <dbReference type="Pfam" id="PF00652"/>
    </source>
</evidence>
<dbReference type="Gene3D" id="2.80.10.50">
    <property type="match status" value="1"/>
</dbReference>
<dbReference type="InterPro" id="IPR035992">
    <property type="entry name" value="Ricin_B-like_lectins"/>
</dbReference>
<dbReference type="Pfam" id="PF00652">
    <property type="entry name" value="Ricin_B_lectin"/>
    <property type="match status" value="1"/>
</dbReference>
<dbReference type="SUPFAM" id="SSF50370">
    <property type="entry name" value="Ricin B-like lectins"/>
    <property type="match status" value="1"/>
</dbReference>
<proteinExistence type="predicted"/>
<dbReference type="AlphaFoldDB" id="A0A6L6WM73"/>
<dbReference type="InterPro" id="IPR000772">
    <property type="entry name" value="Ricin_B_lectin"/>
</dbReference>
<comment type="caution">
    <text evidence="2">The sequence shown here is derived from an EMBL/GenBank/DDBJ whole genome shotgun (WGS) entry which is preliminary data.</text>
</comment>
<dbReference type="PROSITE" id="PS50231">
    <property type="entry name" value="RICIN_B_LECTIN"/>
    <property type="match status" value="1"/>
</dbReference>
<name>A0A6L6WM73_9ACTN</name>
<sequence>MDVPGSSYEEGVAVTLWNCHGGGNQKFVRDAGTLRPAADTGLCVTLAGPEEPLRLQRCAGAANQRFA</sequence>
<protein>
    <recommendedName>
        <fullName evidence="1">Ricin B lectin domain-containing protein</fullName>
    </recommendedName>
</protein>
<dbReference type="CDD" id="cd00161">
    <property type="entry name" value="beta-trefoil_Ricin-like"/>
    <property type="match status" value="1"/>
</dbReference>
<keyword evidence="3" id="KW-1185">Reference proteome</keyword>
<evidence type="ECO:0000313" key="2">
    <source>
        <dbReference type="EMBL" id="MVO83385.1"/>
    </source>
</evidence>
<feature type="domain" description="Ricin B lectin" evidence="1">
    <location>
        <begin position="1"/>
        <end position="66"/>
    </location>
</feature>
<dbReference type="EMBL" id="WPNZ01000001">
    <property type="protein sequence ID" value="MVO83385.1"/>
    <property type="molecule type" value="Genomic_DNA"/>
</dbReference>